<dbReference type="EMBL" id="KL584983">
    <property type="protein sequence ID" value="KEQ83920.1"/>
    <property type="molecule type" value="Genomic_DNA"/>
</dbReference>
<feature type="domain" description="Peptidase C14 caspase" evidence="2">
    <location>
        <begin position="3"/>
        <end position="285"/>
    </location>
</feature>
<keyword evidence="4" id="KW-1185">Reference proteome</keyword>
<dbReference type="GO" id="GO:0006508">
    <property type="term" value="P:proteolysis"/>
    <property type="evidence" value="ECO:0007669"/>
    <property type="project" value="InterPro"/>
</dbReference>
<dbReference type="Gene3D" id="3.40.50.12660">
    <property type="match status" value="2"/>
</dbReference>
<proteinExistence type="inferred from homology"/>
<dbReference type="AlphaFoldDB" id="A0A074XEH7"/>
<dbReference type="GO" id="GO:0004197">
    <property type="term" value="F:cysteine-type endopeptidase activity"/>
    <property type="evidence" value="ECO:0007669"/>
    <property type="project" value="InterPro"/>
</dbReference>
<evidence type="ECO:0000313" key="4">
    <source>
        <dbReference type="Proteomes" id="UP000030706"/>
    </source>
</evidence>
<dbReference type="InterPro" id="IPR050452">
    <property type="entry name" value="Metacaspase"/>
</dbReference>
<dbReference type="PANTHER" id="PTHR48104">
    <property type="entry name" value="METACASPASE-4"/>
    <property type="match status" value="1"/>
</dbReference>
<dbReference type="HOGENOM" id="CLU_029389_3_0_1"/>
<dbReference type="GeneID" id="40751616"/>
<dbReference type="PANTHER" id="PTHR48104:SF30">
    <property type="entry name" value="METACASPASE-1"/>
    <property type="match status" value="1"/>
</dbReference>
<dbReference type="InterPro" id="IPR011600">
    <property type="entry name" value="Pept_C14_caspase"/>
</dbReference>
<evidence type="ECO:0000256" key="1">
    <source>
        <dbReference type="ARBA" id="ARBA00009005"/>
    </source>
</evidence>
<evidence type="ECO:0000313" key="3">
    <source>
        <dbReference type="EMBL" id="KEQ83920.1"/>
    </source>
</evidence>
<accession>A0A074XEH7</accession>
<dbReference type="OrthoDB" id="3223806at2759"/>
<evidence type="ECO:0000259" key="2">
    <source>
        <dbReference type="Pfam" id="PF00656"/>
    </source>
</evidence>
<gene>
    <name evidence="3" type="ORF">M438DRAFT_397484</name>
</gene>
<dbReference type="RefSeq" id="XP_029760107.1">
    <property type="nucleotide sequence ID" value="XM_029909310.1"/>
</dbReference>
<sequence>MQRRKSLLIGINYTGSDNALKGCHEDVDNVAEFIKYRGYEDGPHDQLVLRDDLEDDYYPTGHNLLAAIDWLVSEENTICFFHYSGHGGQIDDPQGRHPSGLLDTIVPVDFEENGQIDSDTLHQHLVSRLHPSSSLFLILDCCHSGSTLQLPFIYRSDDGGNVQQVDAEGIGKHLMKDAKHLITGGFSFNKEAQTRDLYAGATSLFRSLKHRRQATGLEADEFTQSWAHEKKMITMFSGCRDEQTSADAQICGSLKTNPFPTYTSALHATRALLKASAYTQIPQLCVGVEMDLDRSLIL</sequence>
<organism evidence="3 4">
    <name type="scientific">Aureobasidium pullulans EXF-150</name>
    <dbReference type="NCBI Taxonomy" id="1043002"/>
    <lineage>
        <taxon>Eukaryota</taxon>
        <taxon>Fungi</taxon>
        <taxon>Dikarya</taxon>
        <taxon>Ascomycota</taxon>
        <taxon>Pezizomycotina</taxon>
        <taxon>Dothideomycetes</taxon>
        <taxon>Dothideomycetidae</taxon>
        <taxon>Dothideales</taxon>
        <taxon>Saccotheciaceae</taxon>
        <taxon>Aureobasidium</taxon>
    </lineage>
</organism>
<dbReference type="GO" id="GO:0005737">
    <property type="term" value="C:cytoplasm"/>
    <property type="evidence" value="ECO:0007669"/>
    <property type="project" value="TreeGrafter"/>
</dbReference>
<comment type="similarity">
    <text evidence="1">Belongs to the peptidase C14B family.</text>
</comment>
<reference evidence="3 4" key="1">
    <citation type="journal article" date="2014" name="BMC Genomics">
        <title>Genome sequencing of four Aureobasidium pullulans varieties: biotechnological potential, stress tolerance, and description of new species.</title>
        <authorList>
            <person name="Gostin Ar C."/>
            <person name="Ohm R.A."/>
            <person name="Kogej T."/>
            <person name="Sonjak S."/>
            <person name="Turk M."/>
            <person name="Zajc J."/>
            <person name="Zalar P."/>
            <person name="Grube M."/>
            <person name="Sun H."/>
            <person name="Han J."/>
            <person name="Sharma A."/>
            <person name="Chiniquy J."/>
            <person name="Ngan C.Y."/>
            <person name="Lipzen A."/>
            <person name="Barry K."/>
            <person name="Grigoriev I.V."/>
            <person name="Gunde-Cimerman N."/>
        </authorList>
    </citation>
    <scope>NUCLEOTIDE SEQUENCE [LARGE SCALE GENOMIC DNA]</scope>
    <source>
        <strain evidence="3 4">EXF-150</strain>
    </source>
</reference>
<name>A0A074XEH7_AURPU</name>
<dbReference type="Pfam" id="PF00656">
    <property type="entry name" value="Peptidase_C14"/>
    <property type="match status" value="1"/>
</dbReference>
<protein>
    <submittedName>
        <fullName evidence="3">Metacaspase</fullName>
    </submittedName>
</protein>
<dbReference type="Proteomes" id="UP000030706">
    <property type="component" value="Unassembled WGS sequence"/>
</dbReference>